<protein>
    <submittedName>
        <fullName evidence="2">Uncharacterized protein</fullName>
    </submittedName>
</protein>
<organism evidence="2 3">
    <name type="scientific">Obba rivulosa</name>
    <dbReference type="NCBI Taxonomy" id="1052685"/>
    <lineage>
        <taxon>Eukaryota</taxon>
        <taxon>Fungi</taxon>
        <taxon>Dikarya</taxon>
        <taxon>Basidiomycota</taxon>
        <taxon>Agaricomycotina</taxon>
        <taxon>Agaricomycetes</taxon>
        <taxon>Polyporales</taxon>
        <taxon>Gelatoporiaceae</taxon>
        <taxon>Obba</taxon>
    </lineage>
</organism>
<feature type="compositionally biased region" description="Polar residues" evidence="1">
    <location>
        <begin position="197"/>
        <end position="216"/>
    </location>
</feature>
<evidence type="ECO:0000256" key="1">
    <source>
        <dbReference type="SAM" id="MobiDB-lite"/>
    </source>
</evidence>
<feature type="compositionally biased region" description="Low complexity" evidence="1">
    <location>
        <begin position="217"/>
        <end position="237"/>
    </location>
</feature>
<dbReference type="Proteomes" id="UP000250043">
    <property type="component" value="Unassembled WGS sequence"/>
</dbReference>
<evidence type="ECO:0000313" key="2">
    <source>
        <dbReference type="EMBL" id="OCH85933.1"/>
    </source>
</evidence>
<feature type="region of interest" description="Disordered" evidence="1">
    <location>
        <begin position="80"/>
        <end position="108"/>
    </location>
</feature>
<dbReference type="AlphaFoldDB" id="A0A8E2DKL7"/>
<dbReference type="OrthoDB" id="3265692at2759"/>
<sequence>MEDTFQPPRRRHPRVGAAVVDGCAVRHIVDDSAIRTKRPSALSSTWSSELVSETVAASSSSSRITATKIVNTVRRSFSVTRRRDSGSMSTGMYSTPEESTPPAPSRFNVRDAYETRPTVQQIAMGLHVSRTPHLRSPRLSPQPYTRSHYGSDSPPHNPSLLSGRSSSAHRRRMSVPTVSLPPPPVRSSLKKPMTPSVARSNSAPTSAPLTPSGSDASLSTLTSTTPSTPRSTRSVSVPFVPARLHLSMSRLLPGRKNSGGSSATARESDDDSASAELTPRKVVRFSTSTREDDP</sequence>
<accession>A0A8E2DKL7</accession>
<feature type="region of interest" description="Disordered" evidence="1">
    <location>
        <begin position="125"/>
        <end position="294"/>
    </location>
</feature>
<gene>
    <name evidence="2" type="ORF">OBBRIDRAFT_784076</name>
</gene>
<keyword evidence="3" id="KW-1185">Reference proteome</keyword>
<proteinExistence type="predicted"/>
<reference evidence="2 3" key="1">
    <citation type="submission" date="2016-07" db="EMBL/GenBank/DDBJ databases">
        <title>Draft genome of the white-rot fungus Obba rivulosa 3A-2.</title>
        <authorList>
            <consortium name="DOE Joint Genome Institute"/>
            <person name="Miettinen O."/>
            <person name="Riley R."/>
            <person name="Acob R."/>
            <person name="Barry K."/>
            <person name="Cullen D."/>
            <person name="De Vries R."/>
            <person name="Hainaut M."/>
            <person name="Hatakka A."/>
            <person name="Henrissat B."/>
            <person name="Hilden K."/>
            <person name="Kuo R."/>
            <person name="Labutti K."/>
            <person name="Lipzen A."/>
            <person name="Makela M.R."/>
            <person name="Sandor L."/>
            <person name="Spatafora J.W."/>
            <person name="Grigoriev I.V."/>
            <person name="Hibbett D.S."/>
        </authorList>
    </citation>
    <scope>NUCLEOTIDE SEQUENCE [LARGE SCALE GENOMIC DNA]</scope>
    <source>
        <strain evidence="2 3">3A-2</strain>
    </source>
</reference>
<dbReference type="EMBL" id="KV722554">
    <property type="protein sequence ID" value="OCH85933.1"/>
    <property type="molecule type" value="Genomic_DNA"/>
</dbReference>
<evidence type="ECO:0000313" key="3">
    <source>
        <dbReference type="Proteomes" id="UP000250043"/>
    </source>
</evidence>
<name>A0A8E2DKL7_9APHY</name>